<dbReference type="InterPro" id="IPR045275">
    <property type="entry name" value="MscS_archaea/bacteria_type"/>
</dbReference>
<evidence type="ECO:0000313" key="11">
    <source>
        <dbReference type="EMBL" id="MBL0765316.1"/>
    </source>
</evidence>
<dbReference type="Pfam" id="PF21088">
    <property type="entry name" value="MS_channel_1st"/>
    <property type="match status" value="1"/>
</dbReference>
<evidence type="ECO:0000256" key="1">
    <source>
        <dbReference type="ARBA" id="ARBA00004651"/>
    </source>
</evidence>
<keyword evidence="6 7" id="KW-0472">Membrane</keyword>
<dbReference type="InterPro" id="IPR049142">
    <property type="entry name" value="MS_channel_1st"/>
</dbReference>
<dbReference type="InterPro" id="IPR011014">
    <property type="entry name" value="MscS_channel_TM-2"/>
</dbReference>
<dbReference type="Gene3D" id="2.30.30.60">
    <property type="match status" value="1"/>
</dbReference>
<dbReference type="RefSeq" id="WP_201919818.1">
    <property type="nucleotide sequence ID" value="NZ_JAERQG010000002.1"/>
</dbReference>
<feature type="domain" description="Mechanosensitive ion channel transmembrane helices 2/3" evidence="10">
    <location>
        <begin position="66"/>
        <end position="105"/>
    </location>
</feature>
<keyword evidence="5 7" id="KW-1133">Transmembrane helix</keyword>
<keyword evidence="3" id="KW-1003">Cell membrane</keyword>
<evidence type="ECO:0000259" key="8">
    <source>
        <dbReference type="Pfam" id="PF00924"/>
    </source>
</evidence>
<protein>
    <submittedName>
        <fullName evidence="11">Mechanosensitive ion channel</fullName>
    </submittedName>
</protein>
<feature type="transmembrane region" description="Helical" evidence="7">
    <location>
        <begin position="58"/>
        <end position="80"/>
    </location>
</feature>
<dbReference type="PANTHER" id="PTHR30221">
    <property type="entry name" value="SMALL-CONDUCTANCE MECHANOSENSITIVE CHANNEL"/>
    <property type="match status" value="1"/>
</dbReference>
<dbReference type="AlphaFoldDB" id="A0A937AEN8"/>
<feature type="transmembrane region" description="Helical" evidence="7">
    <location>
        <begin position="86"/>
        <end position="119"/>
    </location>
</feature>
<evidence type="ECO:0000259" key="9">
    <source>
        <dbReference type="Pfam" id="PF21082"/>
    </source>
</evidence>
<dbReference type="SUPFAM" id="SSF50182">
    <property type="entry name" value="Sm-like ribonucleoproteins"/>
    <property type="match status" value="1"/>
</dbReference>
<feature type="domain" description="Mechanosensitive ion channel MscS C-terminal" evidence="9">
    <location>
        <begin position="179"/>
        <end position="260"/>
    </location>
</feature>
<gene>
    <name evidence="11" type="ORF">JKP34_08655</name>
</gene>
<feature type="domain" description="Mechanosensitive ion channel MscS" evidence="8">
    <location>
        <begin position="107"/>
        <end position="172"/>
    </location>
</feature>
<sequence>MFENLDPQLLDKIQSYGIEIGLSLIKVVLIFIVGRLIISYLMKGIKKLFVKWDIEASLTSFLSSFTRFVLYIGLVLVILQSLNVEIAALLGILGAAGLAIGLALQGSLSNFAGGILILIFKPFKVDSIIEAQGQMGTVEKIDILHTHLRTFDNRLVVMPNGALANSNVINVTAKDTRRVEMKVGVAYGSDLTKVRSTVLAVLKQDERINADPEPVVKFINFGDSSLDLTIRCWTATDNVWPVYWDNLEAINNKFNEVGIEVPFPQRDVHMIKE</sequence>
<evidence type="ECO:0000256" key="5">
    <source>
        <dbReference type="ARBA" id="ARBA00022989"/>
    </source>
</evidence>
<organism evidence="11 12">
    <name type="scientific">Marivirga atlantica</name>
    <dbReference type="NCBI Taxonomy" id="1548457"/>
    <lineage>
        <taxon>Bacteria</taxon>
        <taxon>Pseudomonadati</taxon>
        <taxon>Bacteroidota</taxon>
        <taxon>Cytophagia</taxon>
        <taxon>Cytophagales</taxon>
        <taxon>Marivirgaceae</taxon>
        <taxon>Marivirga</taxon>
    </lineage>
</organism>
<dbReference type="InterPro" id="IPR023408">
    <property type="entry name" value="MscS_beta-dom_sf"/>
</dbReference>
<evidence type="ECO:0000256" key="2">
    <source>
        <dbReference type="ARBA" id="ARBA00008017"/>
    </source>
</evidence>
<feature type="transmembrane region" description="Helical" evidence="7">
    <location>
        <begin position="20"/>
        <end position="38"/>
    </location>
</feature>
<dbReference type="InterPro" id="IPR049278">
    <property type="entry name" value="MS_channel_C"/>
</dbReference>
<comment type="caution">
    <text evidence="11">The sequence shown here is derived from an EMBL/GenBank/DDBJ whole genome shotgun (WGS) entry which is preliminary data.</text>
</comment>
<dbReference type="Gene3D" id="3.30.70.100">
    <property type="match status" value="1"/>
</dbReference>
<dbReference type="PANTHER" id="PTHR30221:SF1">
    <property type="entry name" value="SMALL-CONDUCTANCE MECHANOSENSITIVE CHANNEL"/>
    <property type="match status" value="1"/>
</dbReference>
<evidence type="ECO:0000313" key="12">
    <source>
        <dbReference type="Proteomes" id="UP000642920"/>
    </source>
</evidence>
<dbReference type="InterPro" id="IPR011066">
    <property type="entry name" value="MscS_channel_C_sf"/>
</dbReference>
<keyword evidence="4 7" id="KW-0812">Transmembrane</keyword>
<dbReference type="InterPro" id="IPR010920">
    <property type="entry name" value="LSM_dom_sf"/>
</dbReference>
<evidence type="ECO:0000256" key="3">
    <source>
        <dbReference type="ARBA" id="ARBA00022475"/>
    </source>
</evidence>
<dbReference type="Pfam" id="PF21082">
    <property type="entry name" value="MS_channel_3rd"/>
    <property type="match status" value="1"/>
</dbReference>
<dbReference type="Proteomes" id="UP000642920">
    <property type="component" value="Unassembled WGS sequence"/>
</dbReference>
<dbReference type="Gene3D" id="1.10.287.1260">
    <property type="match status" value="1"/>
</dbReference>
<evidence type="ECO:0000256" key="4">
    <source>
        <dbReference type="ARBA" id="ARBA00022692"/>
    </source>
</evidence>
<proteinExistence type="inferred from homology"/>
<dbReference type="GO" id="GO:0008381">
    <property type="term" value="F:mechanosensitive monoatomic ion channel activity"/>
    <property type="evidence" value="ECO:0007669"/>
    <property type="project" value="InterPro"/>
</dbReference>
<evidence type="ECO:0000256" key="7">
    <source>
        <dbReference type="SAM" id="Phobius"/>
    </source>
</evidence>
<comment type="subcellular location">
    <subcellularLocation>
        <location evidence="1">Cell membrane</location>
        <topology evidence="1">Multi-pass membrane protein</topology>
    </subcellularLocation>
</comment>
<evidence type="ECO:0000259" key="10">
    <source>
        <dbReference type="Pfam" id="PF21088"/>
    </source>
</evidence>
<keyword evidence="12" id="KW-1185">Reference proteome</keyword>
<name>A0A937AEN8_9BACT</name>
<dbReference type="GO" id="GO:0005886">
    <property type="term" value="C:plasma membrane"/>
    <property type="evidence" value="ECO:0007669"/>
    <property type="project" value="UniProtKB-SubCell"/>
</dbReference>
<dbReference type="SUPFAM" id="SSF82689">
    <property type="entry name" value="Mechanosensitive channel protein MscS (YggB), C-terminal domain"/>
    <property type="match status" value="1"/>
</dbReference>
<reference evidence="11" key="1">
    <citation type="submission" date="2021-01" db="EMBL/GenBank/DDBJ databases">
        <title>Marivirga sp. nov., isolated from intertidal surface sediments.</title>
        <authorList>
            <person name="Zhang M."/>
        </authorList>
    </citation>
    <scope>NUCLEOTIDE SEQUENCE</scope>
    <source>
        <strain evidence="11">SM1354</strain>
    </source>
</reference>
<comment type="similarity">
    <text evidence="2">Belongs to the MscS (TC 1.A.23) family.</text>
</comment>
<dbReference type="InterPro" id="IPR006685">
    <property type="entry name" value="MscS_channel_2nd"/>
</dbReference>
<evidence type="ECO:0000256" key="6">
    <source>
        <dbReference type="ARBA" id="ARBA00023136"/>
    </source>
</evidence>
<dbReference type="Pfam" id="PF00924">
    <property type="entry name" value="MS_channel_2nd"/>
    <property type="match status" value="1"/>
</dbReference>
<dbReference type="EMBL" id="JAERQG010000002">
    <property type="protein sequence ID" value="MBL0765316.1"/>
    <property type="molecule type" value="Genomic_DNA"/>
</dbReference>
<accession>A0A937AEN8</accession>
<dbReference type="SUPFAM" id="SSF82861">
    <property type="entry name" value="Mechanosensitive channel protein MscS (YggB), transmembrane region"/>
    <property type="match status" value="1"/>
</dbReference>